<feature type="coiled-coil region" evidence="2">
    <location>
        <begin position="177"/>
        <end position="254"/>
    </location>
</feature>
<evidence type="ECO:0000313" key="6">
    <source>
        <dbReference type="Proteomes" id="UP000078387"/>
    </source>
</evidence>
<proteinExistence type="predicted"/>
<dbReference type="InterPro" id="IPR013087">
    <property type="entry name" value="Znf_C2H2_type"/>
</dbReference>
<gene>
    <name evidence="5" type="ORF">CL6EHI_188830</name>
</gene>
<dbReference type="PROSITE" id="PS50157">
    <property type="entry name" value="ZINC_FINGER_C2H2_2"/>
    <property type="match status" value="1"/>
</dbReference>
<dbReference type="OMA" id="ACKKQFK"/>
<dbReference type="SUPFAM" id="SSF57667">
    <property type="entry name" value="beta-beta-alpha zinc fingers"/>
    <property type="match status" value="1"/>
</dbReference>
<dbReference type="Proteomes" id="UP000078387">
    <property type="component" value="Unassembled WGS sequence"/>
</dbReference>
<organism evidence="5 6">
    <name type="scientific">Entamoeba histolytica</name>
    <dbReference type="NCBI Taxonomy" id="5759"/>
    <lineage>
        <taxon>Eukaryota</taxon>
        <taxon>Amoebozoa</taxon>
        <taxon>Evosea</taxon>
        <taxon>Archamoebae</taxon>
        <taxon>Mastigamoebida</taxon>
        <taxon>Entamoebidae</taxon>
        <taxon>Entamoeba</taxon>
    </lineage>
</organism>
<dbReference type="AlphaFoldDB" id="A0A5K1V354"/>
<evidence type="ECO:0000256" key="2">
    <source>
        <dbReference type="SAM" id="Coils"/>
    </source>
</evidence>
<dbReference type="PROSITE" id="PS00028">
    <property type="entry name" value="ZINC_FINGER_C2H2_1"/>
    <property type="match status" value="1"/>
</dbReference>
<dbReference type="Pfam" id="PF21884">
    <property type="entry name" value="ZUO1-like_ZHD"/>
    <property type="match status" value="1"/>
</dbReference>
<dbReference type="Gene3D" id="1.10.287.110">
    <property type="entry name" value="DnaJ domain"/>
    <property type="match status" value="1"/>
</dbReference>
<dbReference type="InterPro" id="IPR003604">
    <property type="entry name" value="Matrin/U1-like-C_Znf_C2H2"/>
</dbReference>
<dbReference type="InterPro" id="IPR054076">
    <property type="entry name" value="ZUO1-like_ZHD"/>
</dbReference>
<evidence type="ECO:0000259" key="3">
    <source>
        <dbReference type="PROSITE" id="PS50076"/>
    </source>
</evidence>
<dbReference type="Gene3D" id="3.30.160.60">
    <property type="entry name" value="Classic Zinc Finger"/>
    <property type="match status" value="1"/>
</dbReference>
<dbReference type="EMBL" id="BDEQ01000001">
    <property type="protein sequence ID" value="GAT95621.1"/>
    <property type="molecule type" value="Genomic_DNA"/>
</dbReference>
<dbReference type="InterPro" id="IPR036869">
    <property type="entry name" value="J_dom_sf"/>
</dbReference>
<keyword evidence="1" id="KW-0479">Metal-binding</keyword>
<dbReference type="Pfam" id="PF00226">
    <property type="entry name" value="DnaJ"/>
    <property type="match status" value="1"/>
</dbReference>
<dbReference type="InterPro" id="IPR001623">
    <property type="entry name" value="DnaJ_domain"/>
</dbReference>
<protein>
    <submittedName>
        <fullName evidence="5">DNAj domain containing protein</fullName>
    </submittedName>
</protein>
<feature type="domain" description="C2H2-type" evidence="4">
    <location>
        <begin position="301"/>
        <end position="325"/>
    </location>
</feature>
<name>A0A5K1V354_ENTHI</name>
<dbReference type="SMART" id="SM00451">
    <property type="entry name" value="ZnF_U1"/>
    <property type="match status" value="1"/>
</dbReference>
<keyword evidence="2" id="KW-0175">Coiled coil</keyword>
<dbReference type="InterPro" id="IPR036236">
    <property type="entry name" value="Znf_C2H2_sf"/>
</dbReference>
<dbReference type="VEuPathDB" id="AmoebaDB:KM1_201120"/>
<dbReference type="VEuPathDB" id="AmoebaDB:EHI5A_125310"/>
<dbReference type="GO" id="GO:0003676">
    <property type="term" value="F:nucleic acid binding"/>
    <property type="evidence" value="ECO:0007669"/>
    <property type="project" value="InterPro"/>
</dbReference>
<dbReference type="VEuPathDB" id="AmoebaDB:EHI7A_115080"/>
<reference evidence="5 6" key="1">
    <citation type="submission" date="2016-05" db="EMBL/GenBank/DDBJ databases">
        <title>First whole genome sequencing of Entamoeba histolytica HM1:IMSS-clone-6.</title>
        <authorList>
            <person name="Mukherjee Avik.K."/>
            <person name="Izumyama S."/>
            <person name="Nakada-Tsukui K."/>
            <person name="Nozaki T."/>
        </authorList>
    </citation>
    <scope>NUCLEOTIDE SEQUENCE [LARGE SCALE GENOMIC DNA]</scope>
    <source>
        <strain evidence="5 6">HM1:IMSS clone 6</strain>
    </source>
</reference>
<dbReference type="PANTHER" id="PTHR44029:SF1">
    <property type="entry name" value="DNAJ HOMOLOG SUBFAMILY C MEMBER 21"/>
    <property type="match status" value="1"/>
</dbReference>
<evidence type="ECO:0000313" key="5">
    <source>
        <dbReference type="EMBL" id="GAT95621.1"/>
    </source>
</evidence>
<accession>A0A5K1V354</accession>
<dbReference type="SMART" id="SM00271">
    <property type="entry name" value="DnaJ"/>
    <property type="match status" value="1"/>
</dbReference>
<sequence>MSKQRRDYYEVLGVDSTATDEEIKKAYRKLALKLHPDKLIDVDPEEAQKNFQELVAAYGVLKDPNERQWYDQHRDLILAGLNRADETVINLYEYFNSDCFDEYDESENGFYTIYNNLFNSILEEEGGGKKLMSFGTSKSTIQEVKGFYEEWTHFKCQLEFWNKMPNELSEAPNRTVRRMWEKENQKIKEKLRSERTQNIRQLVNFVQRMDPRWELVKAELIRRKEEREKQIELKEAERKRREEEMKRKQELIGEQFEISQEEAAEIERISRYYSGNNTDIGQNQNDIQDDQIEEEEEITEWCCVVCEKTFKSENQLKSHENSKKHKMAVKLLKKQMQQFN</sequence>
<dbReference type="VEuPathDB" id="AmoebaDB:EHI_188830"/>
<keyword evidence="1" id="KW-0863">Zinc-finger</keyword>
<dbReference type="PRINTS" id="PR00625">
    <property type="entry name" value="JDOMAIN"/>
</dbReference>
<comment type="caution">
    <text evidence="5">The sequence shown here is derived from an EMBL/GenBank/DDBJ whole genome shotgun (WGS) entry which is preliminary data.</text>
</comment>
<feature type="domain" description="J" evidence="3">
    <location>
        <begin position="7"/>
        <end position="74"/>
    </location>
</feature>
<dbReference type="PANTHER" id="PTHR44029">
    <property type="entry name" value="DNAJ HOMOLOG SUBFAMILY C MEMBER 21"/>
    <property type="match status" value="1"/>
</dbReference>
<dbReference type="VEuPathDB" id="AmoebaDB:EHI8A_124710"/>
<dbReference type="InterPro" id="IPR051964">
    <property type="entry name" value="Chaperone_stress_response"/>
</dbReference>
<keyword evidence="1" id="KW-0862">Zinc</keyword>
<dbReference type="GO" id="GO:0005737">
    <property type="term" value="C:cytoplasm"/>
    <property type="evidence" value="ECO:0007669"/>
    <property type="project" value="TreeGrafter"/>
</dbReference>
<dbReference type="SUPFAM" id="SSF46565">
    <property type="entry name" value="Chaperone J-domain"/>
    <property type="match status" value="1"/>
</dbReference>
<dbReference type="GO" id="GO:0008270">
    <property type="term" value="F:zinc ion binding"/>
    <property type="evidence" value="ECO:0007669"/>
    <property type="project" value="UniProtKB-KW"/>
</dbReference>
<evidence type="ECO:0000256" key="1">
    <source>
        <dbReference type="PROSITE-ProRule" id="PRU00042"/>
    </source>
</evidence>
<dbReference type="Pfam" id="PF12874">
    <property type="entry name" value="zf-met"/>
    <property type="match status" value="1"/>
</dbReference>
<evidence type="ECO:0000259" key="4">
    <source>
        <dbReference type="PROSITE" id="PS50157"/>
    </source>
</evidence>
<dbReference type="CDD" id="cd06257">
    <property type="entry name" value="DnaJ"/>
    <property type="match status" value="1"/>
</dbReference>
<dbReference type="PROSITE" id="PS50076">
    <property type="entry name" value="DNAJ_2"/>
    <property type="match status" value="1"/>
</dbReference>